<evidence type="ECO:0000313" key="1">
    <source>
        <dbReference type="EMBL" id="KAJ7540979.1"/>
    </source>
</evidence>
<accession>A0ACC2CG82</accession>
<comment type="caution">
    <text evidence="1">The sequence shown here is derived from an EMBL/GenBank/DDBJ whole genome shotgun (WGS) entry which is preliminary data.</text>
</comment>
<keyword evidence="2" id="KW-1185">Reference proteome</keyword>
<sequence length="932" mass="101686">MADEDNNTSSSSHNSPLLLNHNKRKQQQQQQQQQQVILLKVPHSAAAAARSVPSPAPTPPHRAAAAVSSSCTLRPVKCPDAGVLSRTRRQQEYDSPAAAALEPLGSGSGSSDVLASAAASSLARERALLGQADAAGGGTPCANGFFPRKRKFEDILQDSARILPDGKKTLRIEDLVAGPGSEISDPRARIVHSAKDANDKKPNCDESKLEAEEAFSGGLPHSAIACSVPPSEVLEAILDNLQTKDTYGVFSEPVDETEVPDYYNVIKEPMDFGTIRDKLSKGIYVSLELFKKDVFLICSNAMHYNGPKTIYFKQARSIQNAARKTINVLERQMSGLDDYSKIAKKFKATGAKQSWKSLSTYKNGFQRTNLDDNLRSNSILGRGSIPKNNGNKKTVSNRVGKVWEEDTGAEDTDTTQFQSGRTESPFLEYVTLGTSLKGKEGRRLPAVLEYRRSSYQTLACPATTSEEFQQLLPMGCQQKHAYAQSLANFGVNFKSEAWKYVARRIQKVLAPHIPFGPGWVSNNDAAAGETLLEEVEPLKWKMKEIGKSIAGVSGQSGIGNMIHVSSVPHSANHACDSEQTILPTSRKLAPLVNVVRETSQASSLITCTDTQSQSTGSNIKAQSKVSSQTVEQSACRDSLDTSKLFPNRPIESYRVANFDAIGDKQQIARSSTAEMSFEESNRKEVNEMNQSLRVSENALGLSATIAKGGTTMQRRQPVAQAIPLCNHEIGDVPLSMGSFGVKQWLASARRANAVLDYPAFAVIPSCGENAGNEVQRVLNWGQLQVQRRDNNTNSEAEEQRLSDMDQSPQKFLWSMESCMPSRSNLYTSPERAHFQSAPLPLPDYVSVSEPRHLGGLVSSSDLLTESPQLQSASHSSTCQPWQSFLPQKSPGQFATTSLMASNNLNPYYRFPVTPQALKGMRSSQQPNLALQL</sequence>
<dbReference type="Proteomes" id="UP001162992">
    <property type="component" value="Chromosome 10"/>
</dbReference>
<gene>
    <name evidence="1" type="ORF">O6H91_10G039500</name>
</gene>
<organism evidence="1 2">
    <name type="scientific">Diphasiastrum complanatum</name>
    <name type="common">Issler's clubmoss</name>
    <name type="synonym">Lycopodium complanatum</name>
    <dbReference type="NCBI Taxonomy" id="34168"/>
    <lineage>
        <taxon>Eukaryota</taxon>
        <taxon>Viridiplantae</taxon>
        <taxon>Streptophyta</taxon>
        <taxon>Embryophyta</taxon>
        <taxon>Tracheophyta</taxon>
        <taxon>Lycopodiopsida</taxon>
        <taxon>Lycopodiales</taxon>
        <taxon>Lycopodiaceae</taxon>
        <taxon>Lycopodioideae</taxon>
        <taxon>Diphasiastrum</taxon>
    </lineage>
</organism>
<proteinExistence type="predicted"/>
<evidence type="ECO:0000313" key="2">
    <source>
        <dbReference type="Proteomes" id="UP001162992"/>
    </source>
</evidence>
<name>A0ACC2CG82_DIPCM</name>
<protein>
    <submittedName>
        <fullName evidence="1">Uncharacterized protein</fullName>
    </submittedName>
</protein>
<dbReference type="EMBL" id="CM055101">
    <property type="protein sequence ID" value="KAJ7540979.1"/>
    <property type="molecule type" value="Genomic_DNA"/>
</dbReference>
<reference evidence="2" key="1">
    <citation type="journal article" date="2024" name="Proc. Natl. Acad. Sci. U.S.A.">
        <title>Extraordinary preservation of gene collinearity over three hundred million years revealed in homosporous lycophytes.</title>
        <authorList>
            <person name="Li C."/>
            <person name="Wickell D."/>
            <person name="Kuo L.Y."/>
            <person name="Chen X."/>
            <person name="Nie B."/>
            <person name="Liao X."/>
            <person name="Peng D."/>
            <person name="Ji J."/>
            <person name="Jenkins J."/>
            <person name="Williams M."/>
            <person name="Shu S."/>
            <person name="Plott C."/>
            <person name="Barry K."/>
            <person name="Rajasekar S."/>
            <person name="Grimwood J."/>
            <person name="Han X."/>
            <person name="Sun S."/>
            <person name="Hou Z."/>
            <person name="He W."/>
            <person name="Dai G."/>
            <person name="Sun C."/>
            <person name="Schmutz J."/>
            <person name="Leebens-Mack J.H."/>
            <person name="Li F.W."/>
            <person name="Wang L."/>
        </authorList>
    </citation>
    <scope>NUCLEOTIDE SEQUENCE [LARGE SCALE GENOMIC DNA]</scope>
    <source>
        <strain evidence="2">cv. PW_Plant_1</strain>
    </source>
</reference>